<sequence>MSGDHAAEARPDGAGESTPLFDQIVGRHGWPFADESEPDADVGEVDDQRQVAVSAAAATPAEPVRQ</sequence>
<protein>
    <submittedName>
        <fullName evidence="2">Uncharacterized protein</fullName>
    </submittedName>
</protein>
<dbReference type="OrthoDB" id="9963243at2"/>
<dbReference type="AlphaFoldDB" id="A0A318LB72"/>
<evidence type="ECO:0000313" key="3">
    <source>
        <dbReference type="Proteomes" id="UP000247892"/>
    </source>
</evidence>
<organism evidence="2 3">
    <name type="scientific">Prauserella flavalba</name>
    <dbReference type="NCBI Taxonomy" id="1477506"/>
    <lineage>
        <taxon>Bacteria</taxon>
        <taxon>Bacillati</taxon>
        <taxon>Actinomycetota</taxon>
        <taxon>Actinomycetes</taxon>
        <taxon>Pseudonocardiales</taxon>
        <taxon>Pseudonocardiaceae</taxon>
        <taxon>Prauserella</taxon>
    </lineage>
</organism>
<accession>A0A318LB72</accession>
<name>A0A318LB72_9PSEU</name>
<reference evidence="2 3" key="1">
    <citation type="submission" date="2016-07" db="EMBL/GenBank/DDBJ databases">
        <title>Draft genome sequence of Prauserella sp. YIM 121212, isolated from alkaline soil.</title>
        <authorList>
            <person name="Ruckert C."/>
            <person name="Albersmeier A."/>
            <person name="Jiang C.-L."/>
            <person name="Jiang Y."/>
            <person name="Kalinowski J."/>
            <person name="Schneider O."/>
            <person name="Winkler A."/>
            <person name="Zotchev S.B."/>
        </authorList>
    </citation>
    <scope>NUCLEOTIDE SEQUENCE [LARGE SCALE GENOMIC DNA]</scope>
    <source>
        <strain evidence="2 3">YIM 121212</strain>
    </source>
</reference>
<dbReference type="RefSeq" id="WP_110343426.1">
    <property type="nucleotide sequence ID" value="NZ_MASU01000019.1"/>
</dbReference>
<evidence type="ECO:0000313" key="2">
    <source>
        <dbReference type="EMBL" id="PXY18697.1"/>
    </source>
</evidence>
<dbReference type="Proteomes" id="UP000247892">
    <property type="component" value="Unassembled WGS sequence"/>
</dbReference>
<evidence type="ECO:0000256" key="1">
    <source>
        <dbReference type="SAM" id="MobiDB-lite"/>
    </source>
</evidence>
<feature type="compositionally biased region" description="Acidic residues" evidence="1">
    <location>
        <begin position="34"/>
        <end position="45"/>
    </location>
</feature>
<dbReference type="EMBL" id="MASU01000019">
    <property type="protein sequence ID" value="PXY18697.1"/>
    <property type="molecule type" value="Genomic_DNA"/>
</dbReference>
<proteinExistence type="predicted"/>
<feature type="region of interest" description="Disordered" evidence="1">
    <location>
        <begin position="1"/>
        <end position="47"/>
    </location>
</feature>
<feature type="compositionally biased region" description="Basic and acidic residues" evidence="1">
    <location>
        <begin position="1"/>
        <end position="13"/>
    </location>
</feature>
<keyword evidence="3" id="KW-1185">Reference proteome</keyword>
<comment type="caution">
    <text evidence="2">The sequence shown here is derived from an EMBL/GenBank/DDBJ whole genome shotgun (WGS) entry which is preliminary data.</text>
</comment>
<gene>
    <name evidence="2" type="ORF">BA062_34370</name>
</gene>